<dbReference type="InterPro" id="IPR029034">
    <property type="entry name" value="Cystine-knot_cytokine"/>
</dbReference>
<dbReference type="EMBL" id="KK120874">
    <property type="protein sequence ID" value="KFM79253.1"/>
    <property type="molecule type" value="Genomic_DNA"/>
</dbReference>
<evidence type="ECO:0000313" key="6">
    <source>
        <dbReference type="EMBL" id="KFM79253.1"/>
    </source>
</evidence>
<dbReference type="Gene3D" id="2.10.90.10">
    <property type="entry name" value="Cystine-knot cytokines"/>
    <property type="match status" value="1"/>
</dbReference>
<feature type="domain" description="Spaetzle" evidence="5">
    <location>
        <begin position="138"/>
        <end position="233"/>
    </location>
</feature>
<accession>A0A087UPG4</accession>
<dbReference type="OrthoDB" id="6359065at2759"/>
<dbReference type="GO" id="GO:0021556">
    <property type="term" value="P:central nervous system formation"/>
    <property type="evidence" value="ECO:0007669"/>
    <property type="project" value="TreeGrafter"/>
</dbReference>
<evidence type="ECO:0000256" key="4">
    <source>
        <dbReference type="SAM" id="SignalP"/>
    </source>
</evidence>
<evidence type="ECO:0000256" key="1">
    <source>
        <dbReference type="ARBA" id="ARBA00022729"/>
    </source>
</evidence>
<dbReference type="STRING" id="407821.A0A087UPG4"/>
<feature type="signal peptide" evidence="4">
    <location>
        <begin position="1"/>
        <end position="20"/>
    </location>
</feature>
<evidence type="ECO:0000313" key="7">
    <source>
        <dbReference type="Proteomes" id="UP000054359"/>
    </source>
</evidence>
<dbReference type="GO" id="GO:0005121">
    <property type="term" value="F:Toll binding"/>
    <property type="evidence" value="ECO:0007669"/>
    <property type="project" value="TreeGrafter"/>
</dbReference>
<name>A0A087UPG4_STEMI</name>
<dbReference type="PANTHER" id="PTHR23199">
    <property type="entry name" value="NEUROTROPHIN 1-RELATED"/>
    <property type="match status" value="1"/>
</dbReference>
<feature type="chain" id="PRO_5001830833" evidence="4">
    <location>
        <begin position="21"/>
        <end position="255"/>
    </location>
</feature>
<gene>
    <name evidence="6" type="ORF">X975_02984</name>
</gene>
<dbReference type="InterPro" id="IPR032104">
    <property type="entry name" value="Spaetzle"/>
</dbReference>
<dbReference type="Proteomes" id="UP000054359">
    <property type="component" value="Unassembled WGS sequence"/>
</dbReference>
<evidence type="ECO:0000256" key="3">
    <source>
        <dbReference type="ARBA" id="ARBA00023180"/>
    </source>
</evidence>
<dbReference type="GO" id="GO:0008083">
    <property type="term" value="F:growth factor activity"/>
    <property type="evidence" value="ECO:0007669"/>
    <property type="project" value="TreeGrafter"/>
</dbReference>
<proteinExistence type="predicted"/>
<evidence type="ECO:0000259" key="5">
    <source>
        <dbReference type="Pfam" id="PF16077"/>
    </source>
</evidence>
<dbReference type="SUPFAM" id="SSF57501">
    <property type="entry name" value="Cystine-knot cytokines"/>
    <property type="match status" value="1"/>
</dbReference>
<keyword evidence="2" id="KW-1015">Disulfide bond</keyword>
<dbReference type="AlphaFoldDB" id="A0A087UPG4"/>
<dbReference type="OMA" id="CCGATRP"/>
<keyword evidence="7" id="KW-1185">Reference proteome</keyword>
<sequence length="255" mass="28872">MGSRTLARCLLMIAVIFIQAKNSLQQSPRDKNPRGNDKNERTVIFPVWNETDHSLPVFPDPIVSYVGRQRPLAPPVDNFGQPLCAKSADATFCEKVENYPEREIRNAINYSSDEFKELFGTLTINPRKMSPGDVSEETVCPQQSRLFYPKAAVNENEQWAFVVNDVDYVQAVMAEMCEKEGKACSFLDGALPSGVSSRCKQKYAYKRLLALHPNQKKTYTDAFRFPSCCVCFVKRPFVLSRTRAIKVEDKVPDAE</sequence>
<reference evidence="6 7" key="1">
    <citation type="submission" date="2013-11" db="EMBL/GenBank/DDBJ databases">
        <title>Genome sequencing of Stegodyphus mimosarum.</title>
        <authorList>
            <person name="Bechsgaard J."/>
        </authorList>
    </citation>
    <scope>NUCLEOTIDE SEQUENCE [LARGE SCALE GENOMIC DNA]</scope>
</reference>
<dbReference type="PANTHER" id="PTHR23199:SF12">
    <property type="entry name" value="NEUROTROPHIN 1-RELATED"/>
    <property type="match status" value="1"/>
</dbReference>
<dbReference type="FunFam" id="2.10.90.10:FF:000056">
    <property type="entry name" value="Protein spaetzle"/>
    <property type="match status" value="1"/>
</dbReference>
<evidence type="ECO:0000256" key="2">
    <source>
        <dbReference type="ARBA" id="ARBA00023157"/>
    </source>
</evidence>
<dbReference type="InterPro" id="IPR052444">
    <property type="entry name" value="Spz/Toll_ligand-like"/>
</dbReference>
<protein>
    <submittedName>
        <fullName evidence="6">Protein spaetzle</fullName>
    </submittedName>
</protein>
<feature type="non-terminal residue" evidence="6">
    <location>
        <position position="255"/>
    </location>
</feature>
<keyword evidence="1 4" id="KW-0732">Signal</keyword>
<organism evidence="6 7">
    <name type="scientific">Stegodyphus mimosarum</name>
    <name type="common">African social velvet spider</name>
    <dbReference type="NCBI Taxonomy" id="407821"/>
    <lineage>
        <taxon>Eukaryota</taxon>
        <taxon>Metazoa</taxon>
        <taxon>Ecdysozoa</taxon>
        <taxon>Arthropoda</taxon>
        <taxon>Chelicerata</taxon>
        <taxon>Arachnida</taxon>
        <taxon>Araneae</taxon>
        <taxon>Araneomorphae</taxon>
        <taxon>Entelegynae</taxon>
        <taxon>Eresoidea</taxon>
        <taxon>Eresidae</taxon>
        <taxon>Stegodyphus</taxon>
    </lineage>
</organism>
<dbReference type="Pfam" id="PF16077">
    <property type="entry name" value="Spaetzle"/>
    <property type="match status" value="1"/>
</dbReference>
<dbReference type="GO" id="GO:0045087">
    <property type="term" value="P:innate immune response"/>
    <property type="evidence" value="ECO:0007669"/>
    <property type="project" value="TreeGrafter"/>
</dbReference>
<dbReference type="GO" id="GO:0005615">
    <property type="term" value="C:extracellular space"/>
    <property type="evidence" value="ECO:0007669"/>
    <property type="project" value="UniProtKB-ARBA"/>
</dbReference>
<keyword evidence="3" id="KW-0325">Glycoprotein</keyword>